<dbReference type="OrthoDB" id="2123794at2759"/>
<evidence type="ECO:0000313" key="6">
    <source>
        <dbReference type="EMBL" id="CAF4918055.1"/>
    </source>
</evidence>
<evidence type="ECO:0000256" key="3">
    <source>
        <dbReference type="SAM" id="Coils"/>
    </source>
</evidence>
<dbReference type="GO" id="GO:0005930">
    <property type="term" value="C:axoneme"/>
    <property type="evidence" value="ECO:0007669"/>
    <property type="project" value="TreeGrafter"/>
</dbReference>
<name>A0A821W700_9NEOP</name>
<dbReference type="Proteomes" id="UP000663880">
    <property type="component" value="Unassembled WGS sequence"/>
</dbReference>
<dbReference type="AlphaFoldDB" id="A0A821W700"/>
<evidence type="ECO:0000259" key="5">
    <source>
        <dbReference type="Pfam" id="PF15619"/>
    </source>
</evidence>
<dbReference type="EMBL" id="CAJOBZ010000052">
    <property type="protein sequence ID" value="CAF4918055.1"/>
    <property type="molecule type" value="Genomic_DNA"/>
</dbReference>
<dbReference type="Pfam" id="PF15619">
    <property type="entry name" value="Lebercilin"/>
    <property type="match status" value="1"/>
</dbReference>
<dbReference type="InterPro" id="IPR026188">
    <property type="entry name" value="Lebercilin-like"/>
</dbReference>
<sequence length="531" mass="60112">MSVSSLLPEDKRKDQRISLESVYSSNSRLNLLQKRKRMNPAQPQHRPHGEQRVLSAKMHRLKALQNQLADAHFHLQELSNENKILRTLQKKQEVALQRYDSSSAELPQVLSAHSEEMRVQHAKYQQARRRLRDLEGQLRDRDLRLQTLQDQHNHLLNLTRDKNLPEREKLQAQVSELRETARQQQETIAGLQRRLALEAKNFRHRLQAEIDKHRDTRNDLDLAINNADKLSTIIEMKEKMISTAAGRCGGRSSPPKIASVAQLARPLSKNWKHGEDRSGERYVPSRQGGDFRAPSGLSDEDPVSRPRVLSAANVDLAKAVQEGMASVGIREQRVAGTENSQSKMEVMKTDLMNRIRHNEEPASRKTSALRRQSTEESVDEYVVEEADRLEVRVRRSSGVSFYEAGRGESETDTERGTGDGTQTGRRVERYCKDIFEDIEKSSRVIDVHVRQLSAAAGAGERLASQLRAVDRVNELVNARGDLPAGAISQLQNEFEALSQHALPSRLRPAADLLGDRALSNRDLLDDLLGKK</sequence>
<feature type="compositionally biased region" description="Basic and acidic residues" evidence="4">
    <location>
        <begin position="405"/>
        <end position="417"/>
    </location>
</feature>
<dbReference type="PANTHER" id="PTHR16650:SF6">
    <property type="entry name" value="GH21622P"/>
    <property type="match status" value="1"/>
</dbReference>
<dbReference type="PANTHER" id="PTHR16650">
    <property type="entry name" value="C21ORF13-RELATED"/>
    <property type="match status" value="1"/>
</dbReference>
<feature type="coiled-coil region" evidence="3">
    <location>
        <begin position="117"/>
        <end position="223"/>
    </location>
</feature>
<comment type="caution">
    <text evidence="6">The sequence shown here is derived from an EMBL/GenBank/DDBJ whole genome shotgun (WGS) entry which is preliminary data.</text>
</comment>
<proteinExistence type="inferred from homology"/>
<evidence type="ECO:0000256" key="4">
    <source>
        <dbReference type="SAM" id="MobiDB-lite"/>
    </source>
</evidence>
<reference evidence="6" key="1">
    <citation type="submission" date="2021-02" db="EMBL/GenBank/DDBJ databases">
        <authorList>
            <person name="Steward A R."/>
        </authorList>
    </citation>
    <scope>NUCLEOTIDE SEQUENCE</scope>
</reference>
<organism evidence="6 7">
    <name type="scientific">Pieris macdunnoughi</name>
    <dbReference type="NCBI Taxonomy" id="345717"/>
    <lineage>
        <taxon>Eukaryota</taxon>
        <taxon>Metazoa</taxon>
        <taxon>Ecdysozoa</taxon>
        <taxon>Arthropoda</taxon>
        <taxon>Hexapoda</taxon>
        <taxon>Insecta</taxon>
        <taxon>Pterygota</taxon>
        <taxon>Neoptera</taxon>
        <taxon>Endopterygota</taxon>
        <taxon>Lepidoptera</taxon>
        <taxon>Glossata</taxon>
        <taxon>Ditrysia</taxon>
        <taxon>Papilionoidea</taxon>
        <taxon>Pieridae</taxon>
        <taxon>Pierinae</taxon>
        <taxon>Pieris</taxon>
    </lineage>
</organism>
<dbReference type="InterPro" id="IPR028933">
    <property type="entry name" value="Lebercilin_dom"/>
</dbReference>
<evidence type="ECO:0000256" key="1">
    <source>
        <dbReference type="ARBA" id="ARBA00010229"/>
    </source>
</evidence>
<gene>
    <name evidence="6" type="ORF">PMACD_LOCUS12769</name>
</gene>
<feature type="region of interest" description="Disordered" evidence="4">
    <location>
        <begin position="404"/>
        <end position="423"/>
    </location>
</feature>
<feature type="region of interest" description="Disordered" evidence="4">
    <location>
        <begin position="268"/>
        <end position="304"/>
    </location>
</feature>
<keyword evidence="7" id="KW-1185">Reference proteome</keyword>
<dbReference type="GO" id="GO:0042073">
    <property type="term" value="P:intraciliary transport"/>
    <property type="evidence" value="ECO:0007669"/>
    <property type="project" value="TreeGrafter"/>
</dbReference>
<keyword evidence="2 3" id="KW-0175">Coiled coil</keyword>
<feature type="domain" description="Lebercilin" evidence="5">
    <location>
        <begin position="50"/>
        <end position="240"/>
    </location>
</feature>
<protein>
    <recommendedName>
        <fullName evidence="5">Lebercilin domain-containing protein</fullName>
    </recommendedName>
</protein>
<evidence type="ECO:0000256" key="2">
    <source>
        <dbReference type="ARBA" id="ARBA00023054"/>
    </source>
</evidence>
<evidence type="ECO:0000313" key="7">
    <source>
        <dbReference type="Proteomes" id="UP000663880"/>
    </source>
</evidence>
<comment type="similarity">
    <text evidence="1">Belongs to the LCA5 family.</text>
</comment>
<accession>A0A821W700</accession>